<evidence type="ECO:0000256" key="1">
    <source>
        <dbReference type="ARBA" id="ARBA00022729"/>
    </source>
</evidence>
<evidence type="ECO:0000313" key="3">
    <source>
        <dbReference type="EMBL" id="QDV06812.1"/>
    </source>
</evidence>
<accession>A0A518ERX1</accession>
<reference evidence="3 4" key="1">
    <citation type="submission" date="2019-02" db="EMBL/GenBank/DDBJ databases">
        <title>Deep-cultivation of Planctomycetes and their phenomic and genomic characterization uncovers novel biology.</title>
        <authorList>
            <person name="Wiegand S."/>
            <person name="Jogler M."/>
            <person name="Boedeker C."/>
            <person name="Pinto D."/>
            <person name="Vollmers J."/>
            <person name="Rivas-Marin E."/>
            <person name="Kohn T."/>
            <person name="Peeters S.H."/>
            <person name="Heuer A."/>
            <person name="Rast P."/>
            <person name="Oberbeckmann S."/>
            <person name="Bunk B."/>
            <person name="Jeske O."/>
            <person name="Meyerdierks A."/>
            <person name="Storesund J.E."/>
            <person name="Kallscheuer N."/>
            <person name="Luecker S."/>
            <person name="Lage O.M."/>
            <person name="Pohl T."/>
            <person name="Merkel B.J."/>
            <person name="Hornburger P."/>
            <person name="Mueller R.-W."/>
            <person name="Bruemmer F."/>
            <person name="Labrenz M."/>
            <person name="Spormann A.M."/>
            <person name="Op den Camp H."/>
            <person name="Overmann J."/>
            <person name="Amann R."/>
            <person name="Jetten M.S.M."/>
            <person name="Mascher T."/>
            <person name="Medema M.H."/>
            <person name="Devos D.P."/>
            <person name="Kaster A.-K."/>
            <person name="Ovreas L."/>
            <person name="Rohde M."/>
            <person name="Galperin M.Y."/>
            <person name="Jogler C."/>
        </authorList>
    </citation>
    <scope>NUCLEOTIDE SEQUENCE [LARGE SCALE GENOMIC DNA]</scope>
    <source>
        <strain evidence="3 4">Poly30</strain>
    </source>
</reference>
<dbReference type="Pfam" id="PF01522">
    <property type="entry name" value="Polysacc_deac_1"/>
    <property type="match status" value="1"/>
</dbReference>
<protein>
    <submittedName>
        <fullName evidence="3">Polysaccharide deacetylase</fullName>
    </submittedName>
</protein>
<dbReference type="RefSeq" id="WP_145197316.1">
    <property type="nucleotide sequence ID" value="NZ_CP036434.1"/>
</dbReference>
<dbReference type="OrthoDB" id="9778320at2"/>
<evidence type="ECO:0000313" key="4">
    <source>
        <dbReference type="Proteomes" id="UP000320390"/>
    </source>
</evidence>
<dbReference type="GO" id="GO:0016810">
    <property type="term" value="F:hydrolase activity, acting on carbon-nitrogen (but not peptide) bonds"/>
    <property type="evidence" value="ECO:0007669"/>
    <property type="project" value="InterPro"/>
</dbReference>
<dbReference type="Gene3D" id="3.20.20.370">
    <property type="entry name" value="Glycoside hydrolase/deacetylase"/>
    <property type="match status" value="1"/>
</dbReference>
<sequence length="352" mass="38558">MSIKHRLKGAAREVFARIIWHTGLHRAFDAMGEPRMLILYGHCVDQPATNAALGADMKITAGRLESILRALGRRYDMVTVGEGATRLSDGATRSMVALTMDDGYRDNLHDLVPLLQRTGARCTVFLEGGAVAERRLPWLHALGWLQAKLGVAELGHKLAERLPDHADALRAVEGSENRQKRILKYDVDPAARARALDELVLESGGHPREIVDALYLSEDEARALHAAAPIEIGGHTVNHPVLSCLAEADQLAEIAGGRAALEELLGEPGAGGVTFAYPYGRRWDFDDASARSVQAAGYRQAVTTHSGVNRAGTDPYRLRRWPIHDRTRLHLVGTEACGAFDWLRRLGIDLVE</sequence>
<dbReference type="PROSITE" id="PS51677">
    <property type="entry name" value="NODB"/>
    <property type="match status" value="1"/>
</dbReference>
<dbReference type="AlphaFoldDB" id="A0A518ERX1"/>
<gene>
    <name evidence="3" type="ORF">Poly30_23270</name>
</gene>
<keyword evidence="1" id="KW-0732">Signal</keyword>
<proteinExistence type="predicted"/>
<dbReference type="CDD" id="cd10918">
    <property type="entry name" value="CE4_NodB_like_5s_6s"/>
    <property type="match status" value="1"/>
</dbReference>
<keyword evidence="4" id="KW-1185">Reference proteome</keyword>
<name>A0A518ERX1_9BACT</name>
<evidence type="ECO:0000259" key="2">
    <source>
        <dbReference type="PROSITE" id="PS51677"/>
    </source>
</evidence>
<organism evidence="3 4">
    <name type="scientific">Saltatorellus ferox</name>
    <dbReference type="NCBI Taxonomy" id="2528018"/>
    <lineage>
        <taxon>Bacteria</taxon>
        <taxon>Pseudomonadati</taxon>
        <taxon>Planctomycetota</taxon>
        <taxon>Planctomycetia</taxon>
        <taxon>Planctomycetia incertae sedis</taxon>
        <taxon>Saltatorellus</taxon>
    </lineage>
</organism>
<dbReference type="InterPro" id="IPR011330">
    <property type="entry name" value="Glyco_hydro/deAcase_b/a-brl"/>
</dbReference>
<dbReference type="GO" id="GO:0005975">
    <property type="term" value="P:carbohydrate metabolic process"/>
    <property type="evidence" value="ECO:0007669"/>
    <property type="project" value="InterPro"/>
</dbReference>
<dbReference type="Proteomes" id="UP000320390">
    <property type="component" value="Chromosome"/>
</dbReference>
<dbReference type="PANTHER" id="PTHR34216">
    <property type="match status" value="1"/>
</dbReference>
<feature type="domain" description="NodB homology" evidence="2">
    <location>
        <begin position="94"/>
        <end position="352"/>
    </location>
</feature>
<dbReference type="SUPFAM" id="SSF88713">
    <property type="entry name" value="Glycoside hydrolase/deacetylase"/>
    <property type="match status" value="1"/>
</dbReference>
<dbReference type="InterPro" id="IPR051398">
    <property type="entry name" value="Polysacch_Deacetylase"/>
</dbReference>
<dbReference type="PANTHER" id="PTHR34216:SF7">
    <property type="entry name" value="POLY-BETA-1,6-N-ACETYL-D-GLUCOSAMINE N-DEACETYLASE"/>
    <property type="match status" value="1"/>
</dbReference>
<dbReference type="InterPro" id="IPR002509">
    <property type="entry name" value="NODB_dom"/>
</dbReference>
<dbReference type="EMBL" id="CP036434">
    <property type="protein sequence ID" value="QDV06812.1"/>
    <property type="molecule type" value="Genomic_DNA"/>
</dbReference>